<keyword evidence="6" id="KW-1015">Disulfide bond</keyword>
<dbReference type="SUPFAM" id="SSF50494">
    <property type="entry name" value="Trypsin-like serine proteases"/>
    <property type="match status" value="1"/>
</dbReference>
<organism evidence="9 10">
    <name type="scientific">Phytophthora lilii</name>
    <dbReference type="NCBI Taxonomy" id="2077276"/>
    <lineage>
        <taxon>Eukaryota</taxon>
        <taxon>Sar</taxon>
        <taxon>Stramenopiles</taxon>
        <taxon>Oomycota</taxon>
        <taxon>Peronosporomycetes</taxon>
        <taxon>Peronosporales</taxon>
        <taxon>Peronosporaceae</taxon>
        <taxon>Phytophthora</taxon>
    </lineage>
</organism>
<evidence type="ECO:0000256" key="2">
    <source>
        <dbReference type="ARBA" id="ARBA00007664"/>
    </source>
</evidence>
<dbReference type="InterPro" id="IPR043504">
    <property type="entry name" value="Peptidase_S1_PA_chymotrypsin"/>
</dbReference>
<dbReference type="PANTHER" id="PTHR24276">
    <property type="entry name" value="POLYSERASE-RELATED"/>
    <property type="match status" value="1"/>
</dbReference>
<dbReference type="GO" id="GO:0006508">
    <property type="term" value="P:proteolysis"/>
    <property type="evidence" value="ECO:0007669"/>
    <property type="project" value="InterPro"/>
</dbReference>
<dbReference type="PRINTS" id="PR00722">
    <property type="entry name" value="CHYMOTRYPSIN"/>
</dbReference>
<feature type="domain" description="Peptidase S1" evidence="8">
    <location>
        <begin position="31"/>
        <end position="257"/>
    </location>
</feature>
<dbReference type="GO" id="GO:0004252">
    <property type="term" value="F:serine-type endopeptidase activity"/>
    <property type="evidence" value="ECO:0007669"/>
    <property type="project" value="InterPro"/>
</dbReference>
<dbReference type="CDD" id="cd00190">
    <property type="entry name" value="Tryp_SPc"/>
    <property type="match status" value="1"/>
</dbReference>
<dbReference type="EMBL" id="BSXW01000029">
    <property type="protein sequence ID" value="GMF10069.1"/>
    <property type="molecule type" value="Genomic_DNA"/>
</dbReference>
<evidence type="ECO:0000313" key="9">
    <source>
        <dbReference type="EMBL" id="GMF10069.1"/>
    </source>
</evidence>
<proteinExistence type="inferred from homology"/>
<dbReference type="InterPro" id="IPR001314">
    <property type="entry name" value="Peptidase_S1A"/>
</dbReference>
<dbReference type="SMART" id="SM00020">
    <property type="entry name" value="Tryp_SPc"/>
    <property type="match status" value="1"/>
</dbReference>
<name>A0A9W6T9A2_9STRA</name>
<dbReference type="Proteomes" id="UP001165083">
    <property type="component" value="Unassembled WGS sequence"/>
</dbReference>
<gene>
    <name evidence="9" type="ORF">Plil01_000091900</name>
</gene>
<protein>
    <submittedName>
        <fullName evidence="9">Unnamed protein product</fullName>
    </submittedName>
</protein>
<comment type="similarity">
    <text evidence="2">Belongs to the peptidase S1 family.</text>
</comment>
<evidence type="ECO:0000256" key="4">
    <source>
        <dbReference type="ARBA" id="ARBA00022729"/>
    </source>
</evidence>
<dbReference type="InterPro" id="IPR050430">
    <property type="entry name" value="Peptidase_S1"/>
</dbReference>
<keyword evidence="4" id="KW-0732">Signal</keyword>
<evidence type="ECO:0000256" key="1">
    <source>
        <dbReference type="ARBA" id="ARBA00004613"/>
    </source>
</evidence>
<sequence>MQVISTLAAASVALGAAATNANTEHVQRQLILGGEEVAVGAKTYAVGIRPTVDSDNFCGGSLISPTHVLTTATCSQGDIAVAAVGSHYINGTSDGEQIRIVSGQRHPQYNTTSGSYDFAVLTLEKPSKFAPVKLPAANDSDIIPGMWAKVMGWGDTSFPNGTTSYELLSVGVQVWDNNDCLPVFVIDDTMVCAGGVAGKDACNGDTGAPLVKEKGRGDADDVVIGVSSWGHGCGNDGVPGVYSRVSAAVEWINSVTKSLTPLEGQQLPIANLTKTGI</sequence>
<accession>A0A9W6T9A2</accession>
<comment type="subcellular location">
    <subcellularLocation>
        <location evidence="1">Secreted</location>
    </subcellularLocation>
</comment>
<dbReference type="PROSITE" id="PS50240">
    <property type="entry name" value="TRYPSIN_DOM"/>
    <property type="match status" value="1"/>
</dbReference>
<dbReference type="GO" id="GO:0005576">
    <property type="term" value="C:extracellular region"/>
    <property type="evidence" value="ECO:0007669"/>
    <property type="project" value="UniProtKB-SubCell"/>
</dbReference>
<evidence type="ECO:0000256" key="3">
    <source>
        <dbReference type="ARBA" id="ARBA00022525"/>
    </source>
</evidence>
<dbReference type="FunFam" id="2.40.10.10:FF:000156">
    <property type="entry name" value="MIP06385p"/>
    <property type="match status" value="1"/>
</dbReference>
<dbReference type="PANTHER" id="PTHR24276:SF98">
    <property type="entry name" value="FI18310P1-RELATED"/>
    <property type="match status" value="1"/>
</dbReference>
<evidence type="ECO:0000256" key="7">
    <source>
        <dbReference type="ARBA" id="ARBA00023180"/>
    </source>
</evidence>
<evidence type="ECO:0000313" key="10">
    <source>
        <dbReference type="Proteomes" id="UP001165083"/>
    </source>
</evidence>
<keyword evidence="5" id="KW-0843">Virulence</keyword>
<dbReference type="OrthoDB" id="100840at2759"/>
<keyword evidence="10" id="KW-1185">Reference proteome</keyword>
<evidence type="ECO:0000256" key="5">
    <source>
        <dbReference type="ARBA" id="ARBA00023026"/>
    </source>
</evidence>
<keyword evidence="7" id="KW-0325">Glycoprotein</keyword>
<dbReference type="Gene3D" id="2.40.10.10">
    <property type="entry name" value="Trypsin-like serine proteases"/>
    <property type="match status" value="1"/>
</dbReference>
<dbReference type="InterPro" id="IPR001254">
    <property type="entry name" value="Trypsin_dom"/>
</dbReference>
<dbReference type="Pfam" id="PF00089">
    <property type="entry name" value="Trypsin"/>
    <property type="match status" value="1"/>
</dbReference>
<reference evidence="9" key="1">
    <citation type="submission" date="2023-04" db="EMBL/GenBank/DDBJ databases">
        <title>Phytophthora lilii NBRC 32176.</title>
        <authorList>
            <person name="Ichikawa N."/>
            <person name="Sato H."/>
            <person name="Tonouchi N."/>
        </authorList>
    </citation>
    <scope>NUCLEOTIDE SEQUENCE</scope>
    <source>
        <strain evidence="9">NBRC 32176</strain>
    </source>
</reference>
<evidence type="ECO:0000259" key="8">
    <source>
        <dbReference type="PROSITE" id="PS50240"/>
    </source>
</evidence>
<evidence type="ECO:0000256" key="6">
    <source>
        <dbReference type="ARBA" id="ARBA00023157"/>
    </source>
</evidence>
<comment type="caution">
    <text evidence="9">The sequence shown here is derived from an EMBL/GenBank/DDBJ whole genome shotgun (WGS) entry which is preliminary data.</text>
</comment>
<keyword evidence="3" id="KW-0964">Secreted</keyword>
<dbReference type="InterPro" id="IPR009003">
    <property type="entry name" value="Peptidase_S1_PA"/>
</dbReference>
<dbReference type="AlphaFoldDB" id="A0A9W6T9A2"/>